<proteinExistence type="predicted"/>
<evidence type="ECO:0000256" key="1">
    <source>
        <dbReference type="ARBA" id="ARBA00023125"/>
    </source>
</evidence>
<feature type="domain" description="HTH cro/C1-type" evidence="3">
    <location>
        <begin position="10"/>
        <end position="64"/>
    </location>
</feature>
<organism evidence="4 5">
    <name type="scientific">Candidatus Copromonas faecavium</name>
    <name type="common">nom. illeg.</name>
    <dbReference type="NCBI Taxonomy" id="2840740"/>
    <lineage>
        <taxon>Bacteria</taxon>
        <taxon>Bacillati</taxon>
        <taxon>Bacillota</taxon>
        <taxon>Clostridia</taxon>
        <taxon>Lachnospirales</taxon>
        <taxon>Lachnospiraceae</taxon>
        <taxon>Candidatus Copromonas (nom. illeg.)</taxon>
    </lineage>
</organism>
<evidence type="ECO:0000256" key="2">
    <source>
        <dbReference type="SAM" id="Phobius"/>
    </source>
</evidence>
<dbReference type="Proteomes" id="UP000824250">
    <property type="component" value="Unassembled WGS sequence"/>
</dbReference>
<keyword evidence="2" id="KW-0812">Transmembrane</keyword>
<dbReference type="SUPFAM" id="SSF47413">
    <property type="entry name" value="lambda repressor-like DNA-binding domains"/>
    <property type="match status" value="1"/>
</dbReference>
<reference evidence="4" key="2">
    <citation type="journal article" date="2021" name="PeerJ">
        <title>Extensive microbial diversity within the chicken gut microbiome revealed by metagenomics and culture.</title>
        <authorList>
            <person name="Gilroy R."/>
            <person name="Ravi A."/>
            <person name="Getino M."/>
            <person name="Pursley I."/>
            <person name="Horton D.L."/>
            <person name="Alikhan N.F."/>
            <person name="Baker D."/>
            <person name="Gharbi K."/>
            <person name="Hall N."/>
            <person name="Watson M."/>
            <person name="Adriaenssens E.M."/>
            <person name="Foster-Nyarko E."/>
            <person name="Jarju S."/>
            <person name="Secka A."/>
            <person name="Antonio M."/>
            <person name="Oren A."/>
            <person name="Chaudhuri R.R."/>
            <person name="La Ragione R."/>
            <person name="Hildebrand F."/>
            <person name="Pallen M.J."/>
        </authorList>
    </citation>
    <scope>NUCLEOTIDE SEQUENCE</scope>
    <source>
        <strain evidence="4">CHK180-2868</strain>
    </source>
</reference>
<dbReference type="SMART" id="SM00530">
    <property type="entry name" value="HTH_XRE"/>
    <property type="match status" value="1"/>
</dbReference>
<evidence type="ECO:0000313" key="5">
    <source>
        <dbReference type="Proteomes" id="UP000824250"/>
    </source>
</evidence>
<reference evidence="4" key="1">
    <citation type="submission" date="2020-10" db="EMBL/GenBank/DDBJ databases">
        <authorList>
            <person name="Gilroy R."/>
        </authorList>
    </citation>
    <scope>NUCLEOTIDE SEQUENCE</scope>
    <source>
        <strain evidence="4">CHK180-2868</strain>
    </source>
</reference>
<protein>
    <submittedName>
        <fullName evidence="4">Helix-turn-helix transcriptional regulator</fullName>
    </submittedName>
</protein>
<keyword evidence="1" id="KW-0238">DNA-binding</keyword>
<dbReference type="PROSITE" id="PS50943">
    <property type="entry name" value="HTH_CROC1"/>
    <property type="match status" value="1"/>
</dbReference>
<feature type="transmembrane region" description="Helical" evidence="2">
    <location>
        <begin position="97"/>
        <end position="119"/>
    </location>
</feature>
<gene>
    <name evidence="4" type="ORF">IAB28_09155</name>
</gene>
<dbReference type="PANTHER" id="PTHR46558:SF11">
    <property type="entry name" value="HTH-TYPE TRANSCRIPTIONAL REGULATOR XRE"/>
    <property type="match status" value="1"/>
</dbReference>
<dbReference type="AlphaFoldDB" id="A0A9D1A5H5"/>
<dbReference type="PANTHER" id="PTHR46558">
    <property type="entry name" value="TRACRIPTIONAL REGULATORY PROTEIN-RELATED-RELATED"/>
    <property type="match status" value="1"/>
</dbReference>
<dbReference type="Pfam" id="PF01381">
    <property type="entry name" value="HTH_3"/>
    <property type="match status" value="1"/>
</dbReference>
<evidence type="ECO:0000313" key="4">
    <source>
        <dbReference type="EMBL" id="HIR06116.1"/>
    </source>
</evidence>
<keyword evidence="2" id="KW-1133">Transmembrane helix</keyword>
<sequence length="173" mass="18868">MEAKELGEFIAKKRKEQNITQAELAKRLNVTDKAVSRWERGVGFPDINTLEPLADALGITLTELMKCSKETDGNIDDGIIASIEIGKIQRKKTLKKIIIGGLACIIGICAIIYAIQLFVTHSWSLRLSGNDGATSVFIVGKVGNLPPVIIFAVGIIILLYGLFAMLRSNNNDK</sequence>
<dbReference type="Gene3D" id="1.10.260.40">
    <property type="entry name" value="lambda repressor-like DNA-binding domains"/>
    <property type="match status" value="1"/>
</dbReference>
<feature type="transmembrane region" description="Helical" evidence="2">
    <location>
        <begin position="148"/>
        <end position="166"/>
    </location>
</feature>
<evidence type="ECO:0000259" key="3">
    <source>
        <dbReference type="PROSITE" id="PS50943"/>
    </source>
</evidence>
<keyword evidence="2" id="KW-0472">Membrane</keyword>
<dbReference type="InterPro" id="IPR001387">
    <property type="entry name" value="Cro/C1-type_HTH"/>
</dbReference>
<dbReference type="InterPro" id="IPR010982">
    <property type="entry name" value="Lambda_DNA-bd_dom_sf"/>
</dbReference>
<comment type="caution">
    <text evidence="4">The sequence shown here is derived from an EMBL/GenBank/DDBJ whole genome shotgun (WGS) entry which is preliminary data.</text>
</comment>
<name>A0A9D1A5H5_9FIRM</name>
<dbReference type="GO" id="GO:0003677">
    <property type="term" value="F:DNA binding"/>
    <property type="evidence" value="ECO:0007669"/>
    <property type="project" value="UniProtKB-KW"/>
</dbReference>
<accession>A0A9D1A5H5</accession>
<dbReference type="CDD" id="cd00093">
    <property type="entry name" value="HTH_XRE"/>
    <property type="match status" value="1"/>
</dbReference>
<dbReference type="EMBL" id="DVGC01000052">
    <property type="protein sequence ID" value="HIR06116.1"/>
    <property type="molecule type" value="Genomic_DNA"/>
</dbReference>